<feature type="transmembrane region" description="Helical" evidence="1">
    <location>
        <begin position="130"/>
        <end position="151"/>
    </location>
</feature>
<evidence type="ECO:0008006" key="4">
    <source>
        <dbReference type="Google" id="ProtNLM"/>
    </source>
</evidence>
<evidence type="ECO:0000256" key="1">
    <source>
        <dbReference type="SAM" id="Phobius"/>
    </source>
</evidence>
<name>A0A942Z642_9BACI</name>
<feature type="transmembrane region" description="Helical" evidence="1">
    <location>
        <begin position="6"/>
        <end position="28"/>
    </location>
</feature>
<feature type="transmembrane region" description="Helical" evidence="1">
    <location>
        <begin position="90"/>
        <end position="109"/>
    </location>
</feature>
<feature type="transmembrane region" description="Helical" evidence="1">
    <location>
        <begin position="49"/>
        <end position="70"/>
    </location>
</feature>
<keyword evidence="1" id="KW-0812">Transmembrane</keyword>
<evidence type="ECO:0000313" key="3">
    <source>
        <dbReference type="Proteomes" id="UP000676456"/>
    </source>
</evidence>
<keyword evidence="3" id="KW-1185">Reference proteome</keyword>
<accession>A0A942Z642</accession>
<keyword evidence="1" id="KW-0472">Membrane</keyword>
<protein>
    <recommendedName>
        <fullName evidence="4">Copper resistance protein D domain-containing protein</fullName>
    </recommendedName>
</protein>
<gene>
    <name evidence="2" type="ORF">KHA91_15370</name>
</gene>
<dbReference type="AlphaFoldDB" id="A0A942Z642"/>
<reference evidence="2 3" key="1">
    <citation type="submission" date="2021-05" db="EMBL/GenBank/DDBJ databases">
        <title>Novel Bacillus species.</title>
        <authorList>
            <person name="Liu G."/>
        </authorList>
    </citation>
    <scope>NUCLEOTIDE SEQUENCE [LARGE SCALE GENOMIC DNA]</scope>
    <source>
        <strain evidence="2 3">FJAT-49682</strain>
    </source>
</reference>
<dbReference type="EMBL" id="JAGYPN010000003">
    <property type="protein sequence ID" value="MBS4224100.1"/>
    <property type="molecule type" value="Genomic_DNA"/>
</dbReference>
<evidence type="ECO:0000313" key="2">
    <source>
        <dbReference type="EMBL" id="MBS4224100.1"/>
    </source>
</evidence>
<organism evidence="2 3">
    <name type="scientific">Lederbergia citrea</name>
    <dbReference type="NCBI Taxonomy" id="2833581"/>
    <lineage>
        <taxon>Bacteria</taxon>
        <taxon>Bacillati</taxon>
        <taxon>Bacillota</taxon>
        <taxon>Bacilli</taxon>
        <taxon>Bacillales</taxon>
        <taxon>Bacillaceae</taxon>
        <taxon>Lederbergia</taxon>
    </lineage>
</organism>
<proteinExistence type="predicted"/>
<sequence>MFKFWLFLHFTGISIWVGALLAVTFILLMMRKNLGSKESSTIVKKMTRVVNMLVHPSAFFVLISGVFMIISMNFGDASKPFHLNFMERFGGGAILFTILAISIVGRKLVKKLNAQEKDGHVIKHSSSLSNYIAMMLTSIACVLATIFIVSFRF</sequence>
<keyword evidence="1" id="KW-1133">Transmembrane helix</keyword>
<comment type="caution">
    <text evidence="2">The sequence shown here is derived from an EMBL/GenBank/DDBJ whole genome shotgun (WGS) entry which is preliminary data.</text>
</comment>
<dbReference type="RefSeq" id="WP_213099150.1">
    <property type="nucleotide sequence ID" value="NZ_JAGYPN010000003.1"/>
</dbReference>
<dbReference type="Proteomes" id="UP000676456">
    <property type="component" value="Unassembled WGS sequence"/>
</dbReference>